<name>A0A8T1DIM6_9STRA</name>
<proteinExistence type="predicted"/>
<comment type="caution">
    <text evidence="2">The sequence shown here is derived from an EMBL/GenBank/DDBJ whole genome shotgun (WGS) entry which is preliminary data.</text>
</comment>
<reference evidence="2" key="1">
    <citation type="submission" date="2018-10" db="EMBL/GenBank/DDBJ databases">
        <title>Effector identification in a new, highly contiguous assembly of the strawberry crown rot pathogen Phytophthora cactorum.</title>
        <authorList>
            <person name="Armitage A.D."/>
            <person name="Nellist C.F."/>
            <person name="Bates H."/>
            <person name="Vickerstaff R.J."/>
            <person name="Harrison R.J."/>
        </authorList>
    </citation>
    <scope>NUCLEOTIDE SEQUENCE</scope>
    <source>
        <strain evidence="2">4040</strain>
    </source>
</reference>
<dbReference type="AlphaFoldDB" id="A0A8T1DIM6"/>
<feature type="region of interest" description="Disordered" evidence="1">
    <location>
        <begin position="1"/>
        <end position="30"/>
    </location>
</feature>
<sequence>MGLLPPRKKSNLLFKPRTSTSKRLKEDPLNATPLPYEAQKLKMKILNAHPEPLMRFSMSRMRHIVAQPPVEIPADLRKKNLVSSRVSGHNVPLTRKMWDKQMKQYKKGKLDIIGEGIYYDDIQFHTPKVVCGHVGAALDRNTGMATMKPTPLDELTPMDPTTKFIGTPILSMRPGHFVGAVSKVEQDGAIRFCPVTQKSPVWKQIEAAMDQYRQTHGG</sequence>
<dbReference type="VEuPathDB" id="FungiDB:PC110_g11148"/>
<evidence type="ECO:0000256" key="1">
    <source>
        <dbReference type="SAM" id="MobiDB-lite"/>
    </source>
</evidence>
<dbReference type="EMBL" id="RCMK01000245">
    <property type="protein sequence ID" value="KAG2941427.1"/>
    <property type="molecule type" value="Genomic_DNA"/>
</dbReference>
<evidence type="ECO:0000313" key="2">
    <source>
        <dbReference type="EMBL" id="KAG2941427.1"/>
    </source>
</evidence>
<dbReference type="VEuPathDB" id="FungiDB:PC110_g11147"/>
<protein>
    <submittedName>
        <fullName evidence="2">Uncharacterized protein</fullName>
    </submittedName>
</protein>
<dbReference type="Proteomes" id="UP000736787">
    <property type="component" value="Unassembled WGS sequence"/>
</dbReference>
<organism evidence="2 3">
    <name type="scientific">Phytophthora cactorum</name>
    <dbReference type="NCBI Taxonomy" id="29920"/>
    <lineage>
        <taxon>Eukaryota</taxon>
        <taxon>Sar</taxon>
        <taxon>Stramenopiles</taxon>
        <taxon>Oomycota</taxon>
        <taxon>Peronosporomycetes</taxon>
        <taxon>Peronosporales</taxon>
        <taxon>Peronosporaceae</taxon>
        <taxon>Phytophthora</taxon>
    </lineage>
</organism>
<feature type="compositionally biased region" description="Basic residues" evidence="1">
    <location>
        <begin position="1"/>
        <end position="10"/>
    </location>
</feature>
<accession>A0A8T1DIM6</accession>
<evidence type="ECO:0000313" key="3">
    <source>
        <dbReference type="Proteomes" id="UP000736787"/>
    </source>
</evidence>
<gene>
    <name evidence="2" type="ORF">PC117_g10234</name>
</gene>